<dbReference type="Pfam" id="PF01906">
    <property type="entry name" value="YbjQ_1"/>
    <property type="match status" value="1"/>
</dbReference>
<dbReference type="EMBL" id="KK583190">
    <property type="protein sequence ID" value="KDO34561.1"/>
    <property type="molecule type" value="Genomic_DNA"/>
</dbReference>
<dbReference type="RefSeq" id="XP_012194238.1">
    <property type="nucleotide sequence ID" value="XM_012338848.1"/>
</dbReference>
<dbReference type="PANTHER" id="PTHR34068:SF2">
    <property type="entry name" value="UPF0145 PROTEIN SCO3412"/>
    <property type="match status" value="1"/>
</dbReference>
<gene>
    <name evidence="2" type="ORF">SPRG_00624</name>
</gene>
<comment type="similarity">
    <text evidence="1">Belongs to the UPF0145 family.</text>
</comment>
<evidence type="ECO:0000256" key="1">
    <source>
        <dbReference type="ARBA" id="ARBA00010751"/>
    </source>
</evidence>
<dbReference type="PANTHER" id="PTHR34068">
    <property type="entry name" value="UPF0145 PROTEIN YBJQ"/>
    <property type="match status" value="1"/>
</dbReference>
<accession>A0A067D7A6</accession>
<dbReference type="SUPFAM" id="SSF117782">
    <property type="entry name" value="YbjQ-like"/>
    <property type="match status" value="1"/>
</dbReference>
<protein>
    <submittedName>
        <fullName evidence="2">Uncharacterized protein</fullName>
    </submittedName>
</protein>
<dbReference type="KEGG" id="spar:SPRG_00624"/>
<dbReference type="AlphaFoldDB" id="A0A067D7A6"/>
<dbReference type="VEuPathDB" id="FungiDB:SPRG_00624"/>
<name>A0A067D7A6_SAPPC</name>
<dbReference type="OMA" id="SGEAIMG"/>
<dbReference type="GeneID" id="24123259"/>
<organism evidence="2 3">
    <name type="scientific">Saprolegnia parasitica (strain CBS 223.65)</name>
    <dbReference type="NCBI Taxonomy" id="695850"/>
    <lineage>
        <taxon>Eukaryota</taxon>
        <taxon>Sar</taxon>
        <taxon>Stramenopiles</taxon>
        <taxon>Oomycota</taxon>
        <taxon>Saprolegniomycetes</taxon>
        <taxon>Saprolegniales</taxon>
        <taxon>Saprolegniaceae</taxon>
        <taxon>Saprolegnia</taxon>
    </lineage>
</organism>
<dbReference type="InterPro" id="IPR002765">
    <property type="entry name" value="UPF0145_YbjQ-like"/>
</dbReference>
<keyword evidence="3" id="KW-1185">Reference proteome</keyword>
<evidence type="ECO:0000313" key="2">
    <source>
        <dbReference type="EMBL" id="KDO34561.1"/>
    </source>
</evidence>
<evidence type="ECO:0000313" key="3">
    <source>
        <dbReference type="Proteomes" id="UP000030745"/>
    </source>
</evidence>
<dbReference type="Gene3D" id="3.30.110.70">
    <property type="entry name" value="Hypothetical protein apc22750. Chain B"/>
    <property type="match status" value="1"/>
</dbReference>
<dbReference type="Proteomes" id="UP000030745">
    <property type="component" value="Unassembled WGS sequence"/>
</dbReference>
<dbReference type="OrthoDB" id="68104at2759"/>
<reference evidence="2 3" key="1">
    <citation type="journal article" date="2013" name="PLoS Genet.">
        <title>Distinctive expansion of potential virulence genes in the genome of the oomycete fish pathogen Saprolegnia parasitica.</title>
        <authorList>
            <person name="Jiang R.H."/>
            <person name="de Bruijn I."/>
            <person name="Haas B.J."/>
            <person name="Belmonte R."/>
            <person name="Lobach L."/>
            <person name="Christie J."/>
            <person name="van den Ackerveken G."/>
            <person name="Bottin A."/>
            <person name="Bulone V."/>
            <person name="Diaz-Moreno S.M."/>
            <person name="Dumas B."/>
            <person name="Fan L."/>
            <person name="Gaulin E."/>
            <person name="Govers F."/>
            <person name="Grenville-Briggs L.J."/>
            <person name="Horner N.R."/>
            <person name="Levin J.Z."/>
            <person name="Mammella M."/>
            <person name="Meijer H.J."/>
            <person name="Morris P."/>
            <person name="Nusbaum C."/>
            <person name="Oome S."/>
            <person name="Phillips A.J."/>
            <person name="van Rooyen D."/>
            <person name="Rzeszutek E."/>
            <person name="Saraiva M."/>
            <person name="Secombes C.J."/>
            <person name="Seidl M.F."/>
            <person name="Snel B."/>
            <person name="Stassen J.H."/>
            <person name="Sykes S."/>
            <person name="Tripathy S."/>
            <person name="van den Berg H."/>
            <person name="Vega-Arreguin J.C."/>
            <person name="Wawra S."/>
            <person name="Young S.K."/>
            <person name="Zeng Q."/>
            <person name="Dieguez-Uribeondo J."/>
            <person name="Russ C."/>
            <person name="Tyler B.M."/>
            <person name="van West P."/>
        </authorList>
    </citation>
    <scope>NUCLEOTIDE SEQUENCE [LARGE SCALE GENOMIC DNA]</scope>
    <source>
        <strain evidence="2 3">CBS 223.65</strain>
    </source>
</reference>
<proteinExistence type="inferred from homology"/>
<dbReference type="InterPro" id="IPR035439">
    <property type="entry name" value="UPF0145_dom_sf"/>
</dbReference>
<sequence>MMLMRRAARFSTTAVPRVTIMSPDYVKETPLLLSTRDHIEGREVIQELGMVCGNVVRTKNILEDILAAFGGVLGGETRSYSSLMNETNNEAVHRMKAAALAQGATAVVRTKFETNLAMNRFVFGLHCSSVCYGTAVICRPKTSTKTHKEHDDE</sequence>